<sequence length="80" mass="8951">MNEIVFIIKPPDYSKCTLNSTFERAFCQGVFVPTTYLTRGPTRPAVEQGTQNINCSFETECSDTSPIPNKPQALQKIYSS</sequence>
<reference evidence="2" key="1">
    <citation type="submission" date="2018-01" db="EMBL/GenBank/DDBJ databases">
        <authorList>
            <person name="Regsiter A."/>
            <person name="William W."/>
        </authorList>
    </citation>
    <scope>NUCLEOTIDE SEQUENCE</scope>
    <source>
        <strain evidence="2">TRIP AH-1</strain>
    </source>
</reference>
<evidence type="ECO:0000313" key="2">
    <source>
        <dbReference type="EMBL" id="SPD74609.1"/>
    </source>
</evidence>
<gene>
    <name evidence="2" type="ORF">PITCH_A270015</name>
</gene>
<protein>
    <submittedName>
        <fullName evidence="2">Uncharacterized protein</fullName>
    </submittedName>
</protein>
<accession>A0A445MYV4</accession>
<dbReference type="AlphaFoldDB" id="A0A445MYV4"/>
<dbReference type="EMBL" id="OJIN01000167">
    <property type="protein sequence ID" value="SPD74609.1"/>
    <property type="molecule type" value="Genomic_DNA"/>
</dbReference>
<organism evidence="2">
    <name type="scientific">uncultured Desulfobacterium sp</name>
    <dbReference type="NCBI Taxonomy" id="201089"/>
    <lineage>
        <taxon>Bacteria</taxon>
        <taxon>Pseudomonadati</taxon>
        <taxon>Thermodesulfobacteriota</taxon>
        <taxon>Desulfobacteria</taxon>
        <taxon>Desulfobacterales</taxon>
        <taxon>Desulfobacteriaceae</taxon>
        <taxon>Desulfobacterium</taxon>
        <taxon>environmental samples</taxon>
    </lineage>
</organism>
<feature type="region of interest" description="Disordered" evidence="1">
    <location>
        <begin position="60"/>
        <end position="80"/>
    </location>
</feature>
<proteinExistence type="predicted"/>
<name>A0A445MYV4_9BACT</name>
<evidence type="ECO:0000256" key="1">
    <source>
        <dbReference type="SAM" id="MobiDB-lite"/>
    </source>
</evidence>